<dbReference type="GO" id="GO:0032790">
    <property type="term" value="P:ribosome disassembly"/>
    <property type="evidence" value="ECO:0007669"/>
    <property type="project" value="UniProtKB-UniRule"/>
</dbReference>
<dbReference type="Proteomes" id="UP000013776">
    <property type="component" value="Unassembled WGS sequence"/>
</dbReference>
<keyword evidence="2 6" id="KW-0648">Protein biosynthesis</keyword>
<accession>R4XH58</accession>
<dbReference type="GO" id="GO:0005525">
    <property type="term" value="F:GTP binding"/>
    <property type="evidence" value="ECO:0007669"/>
    <property type="project" value="UniProtKB-UniRule"/>
</dbReference>
<dbReference type="InterPro" id="IPR000640">
    <property type="entry name" value="EFG_V-like"/>
</dbReference>
<dbReference type="Pfam" id="PF00679">
    <property type="entry name" value="EFG_C"/>
    <property type="match status" value="1"/>
</dbReference>
<dbReference type="GO" id="GO:0032543">
    <property type="term" value="P:mitochondrial translation"/>
    <property type="evidence" value="ECO:0007669"/>
    <property type="project" value="UniProtKB-UniRule"/>
</dbReference>
<dbReference type="InterPro" id="IPR005225">
    <property type="entry name" value="Small_GTP-bd"/>
</dbReference>
<dbReference type="InterPro" id="IPR041095">
    <property type="entry name" value="EFG_II"/>
</dbReference>
<feature type="domain" description="Tr-type G" evidence="7">
    <location>
        <begin position="20"/>
        <end position="321"/>
    </location>
</feature>
<sequence length="771" mass="83434">MLCKCRQYASKQNVATTDSAKTRNLGIIAHIDAGKTTTTERMLFYSGFIPRIGGIPKSTELESRADATDVDDGNTVMDYLPAERERGITIQSAAITFPWRDHNLNLIDTPGHADFTFEVERALRVLDGAVTILDAVAGVEAQTEKVWRQANSRQIPRMIFVNKMDRVGAGFGRTVREVVNKLNCRPIVLQLPMFQSGLDGGDFIGLVDLLEQKCLVWPAGTDGKSVEVTDLEHYDNPALVGEAGRARAAMIETLSELDESVVDAYLEHEHSGAIPVQILKDSIRRLCLNGTLVPVFVGAAFRNIGVQPLLDGIMDYLPGPSDRPAAQIVEDGSPSTLKQDFGMCALAFKVIVDQQRGPMVFVRVYSGTITKGSVLYNNTAEVKERAMKVLQMYADEAREIDSIGAGNIAVILGLRHTKTGDTLTLAKSNKKAKIALQPIDVPPPVFIATLETSSASESKALELALDNLLREDPSLRVSYEEETGQTLLSGMGELHLEIAGNRLINDFKAKVEIGRLRIGYRETIEQAILCEDLVERVVGSTKSSARVRITLAPLDRDGQDPRQLIDGNRFDILLPGTPSPDFAAGDATFALRNGAAAALSRGLVLGYPLHSVHVTVSVGQYEPDTSLGSLSGAAQSLTQRAINQLGAASMAVLEPIMNVTVSTPEATLGTVMNDLTGTRGGQIMALDESEVVDQPTFEVYAPPDATLDARKASVSASTRAVHARVPLKEMVGYSRALRTLTGGRGNFTMSVDTFEKMNQRGLQQLQQSGGF</sequence>
<comment type="caution">
    <text evidence="8">The sequence shown here is derived from an EMBL/GenBank/DDBJ whole genome shotgun (WGS) entry which is preliminary data.</text>
</comment>
<dbReference type="PRINTS" id="PR00315">
    <property type="entry name" value="ELONGATNFCT"/>
</dbReference>
<gene>
    <name evidence="6" type="primary">MEF2</name>
    <name evidence="8" type="ORF">TAPDE_002853</name>
</gene>
<dbReference type="InterPro" id="IPR031157">
    <property type="entry name" value="G_TR_CS"/>
</dbReference>
<dbReference type="PROSITE" id="PS51722">
    <property type="entry name" value="G_TR_2"/>
    <property type="match status" value="1"/>
</dbReference>
<evidence type="ECO:0000256" key="5">
    <source>
        <dbReference type="ARBA" id="ARBA00024731"/>
    </source>
</evidence>
<evidence type="ECO:0000259" key="7">
    <source>
        <dbReference type="PROSITE" id="PS51722"/>
    </source>
</evidence>
<evidence type="ECO:0000256" key="4">
    <source>
        <dbReference type="ARBA" id="ARBA00023134"/>
    </source>
</evidence>
<dbReference type="InterPro" id="IPR035649">
    <property type="entry name" value="EFG_V"/>
</dbReference>
<dbReference type="Pfam" id="PF22042">
    <property type="entry name" value="EF-G_D2"/>
    <property type="match status" value="1"/>
</dbReference>
<dbReference type="STRING" id="1097556.R4XH58"/>
<dbReference type="PANTHER" id="PTHR43261">
    <property type="entry name" value="TRANSLATION ELONGATION FACTOR G-RELATED"/>
    <property type="match status" value="1"/>
</dbReference>
<keyword evidence="3 6" id="KW-0496">Mitochondrion</keyword>
<dbReference type="Gene3D" id="3.40.50.300">
    <property type="entry name" value="P-loop containing nucleotide triphosphate hydrolases"/>
    <property type="match status" value="1"/>
</dbReference>
<dbReference type="SUPFAM" id="SSF54980">
    <property type="entry name" value="EF-G C-terminal domain-like"/>
    <property type="match status" value="2"/>
</dbReference>
<dbReference type="InterPro" id="IPR030851">
    <property type="entry name" value="EFG2"/>
</dbReference>
<dbReference type="OrthoDB" id="198619at2759"/>
<dbReference type="Gene3D" id="2.40.30.10">
    <property type="entry name" value="Translation factors"/>
    <property type="match status" value="1"/>
</dbReference>
<dbReference type="NCBIfam" id="TIGR00231">
    <property type="entry name" value="small_GTP"/>
    <property type="match status" value="1"/>
</dbReference>
<comment type="subcellular location">
    <subcellularLocation>
        <location evidence="6">Mitochondrion</location>
    </subcellularLocation>
</comment>
<dbReference type="InterPro" id="IPR009000">
    <property type="entry name" value="Transl_B-barrel_sf"/>
</dbReference>
<dbReference type="InterPro" id="IPR000795">
    <property type="entry name" value="T_Tr_GTP-bd_dom"/>
</dbReference>
<comment type="function">
    <text evidence="6">Mitochondrial GTPase that mediates the disassembly of ribosomes from messenger RNA at the termination of mitochondrial protein biosynthesis. Not involved in the GTP-dependent ribosomal translocation step during translation elongation.</text>
</comment>
<evidence type="ECO:0000313" key="8">
    <source>
        <dbReference type="EMBL" id="CCG82721.1"/>
    </source>
</evidence>
<dbReference type="PROSITE" id="PS00301">
    <property type="entry name" value="G_TR_1"/>
    <property type="match status" value="1"/>
</dbReference>
<proteinExistence type="inferred from homology"/>
<dbReference type="Gene3D" id="3.30.70.870">
    <property type="entry name" value="Elongation Factor G (Translational Gtpase), domain 3"/>
    <property type="match status" value="1"/>
</dbReference>
<dbReference type="SUPFAM" id="SSF54211">
    <property type="entry name" value="Ribosomal protein S5 domain 2-like"/>
    <property type="match status" value="1"/>
</dbReference>
<organism evidence="8 9">
    <name type="scientific">Taphrina deformans (strain PYCC 5710 / ATCC 11124 / CBS 356.35 / IMI 108563 / JCM 9778 / NBRC 8474)</name>
    <name type="common">Peach leaf curl fungus</name>
    <name type="synonym">Lalaria deformans</name>
    <dbReference type="NCBI Taxonomy" id="1097556"/>
    <lineage>
        <taxon>Eukaryota</taxon>
        <taxon>Fungi</taxon>
        <taxon>Dikarya</taxon>
        <taxon>Ascomycota</taxon>
        <taxon>Taphrinomycotina</taxon>
        <taxon>Taphrinomycetes</taxon>
        <taxon>Taphrinales</taxon>
        <taxon>Taphrinaceae</taxon>
        <taxon>Taphrina</taxon>
    </lineage>
</organism>
<dbReference type="SUPFAM" id="SSF50447">
    <property type="entry name" value="Translation proteins"/>
    <property type="match status" value="1"/>
</dbReference>
<feature type="binding site" evidence="6">
    <location>
        <begin position="108"/>
        <end position="112"/>
    </location>
    <ligand>
        <name>GTP</name>
        <dbReference type="ChEBI" id="CHEBI:37565"/>
    </ligand>
</feature>
<dbReference type="AlphaFoldDB" id="R4XH58"/>
<keyword evidence="1 6" id="KW-0547">Nucleotide-binding</keyword>
<dbReference type="InterPro" id="IPR053905">
    <property type="entry name" value="EF-G-like_DII"/>
</dbReference>
<dbReference type="PANTHER" id="PTHR43261:SF1">
    <property type="entry name" value="RIBOSOME-RELEASING FACTOR 2, MITOCHONDRIAL"/>
    <property type="match status" value="1"/>
</dbReference>
<evidence type="ECO:0000256" key="3">
    <source>
        <dbReference type="ARBA" id="ARBA00023128"/>
    </source>
</evidence>
<dbReference type="Pfam" id="PF14492">
    <property type="entry name" value="EFG_III"/>
    <property type="match status" value="1"/>
</dbReference>
<dbReference type="InterPro" id="IPR020568">
    <property type="entry name" value="Ribosomal_Su5_D2-typ_SF"/>
</dbReference>
<dbReference type="VEuPathDB" id="FungiDB:TAPDE_002853"/>
<evidence type="ECO:0000313" key="9">
    <source>
        <dbReference type="Proteomes" id="UP000013776"/>
    </source>
</evidence>
<dbReference type="InterPro" id="IPR027417">
    <property type="entry name" value="P-loop_NTPase"/>
</dbReference>
<comment type="similarity">
    <text evidence="6">Belongs to the TRAFAC class translation factor GTPase superfamily. Classic translation factor GTPase family. EF-G/EF-2 subfamily.</text>
</comment>
<dbReference type="Gene3D" id="3.30.70.240">
    <property type="match status" value="1"/>
</dbReference>
<dbReference type="FunFam" id="3.40.50.300:FF:000514">
    <property type="entry name" value="Ribosome-releasing factor 2, mitochondrial"/>
    <property type="match status" value="1"/>
</dbReference>
<dbReference type="GO" id="GO:0003924">
    <property type="term" value="F:GTPase activity"/>
    <property type="evidence" value="ECO:0007669"/>
    <property type="project" value="UniProtKB-UniRule"/>
</dbReference>
<keyword evidence="8" id="KW-0251">Elongation factor</keyword>
<evidence type="ECO:0000256" key="1">
    <source>
        <dbReference type="ARBA" id="ARBA00022741"/>
    </source>
</evidence>
<dbReference type="InterPro" id="IPR009022">
    <property type="entry name" value="EFG_III"/>
</dbReference>
<dbReference type="SMART" id="SM00838">
    <property type="entry name" value="EFG_C"/>
    <property type="match status" value="1"/>
</dbReference>
<dbReference type="eggNOG" id="KOG0465">
    <property type="taxonomic scope" value="Eukaryota"/>
</dbReference>
<dbReference type="CDD" id="cd16262">
    <property type="entry name" value="EFG_III"/>
    <property type="match status" value="1"/>
</dbReference>
<feature type="binding site" evidence="6">
    <location>
        <begin position="29"/>
        <end position="36"/>
    </location>
    <ligand>
        <name>GTP</name>
        <dbReference type="ChEBI" id="CHEBI:37565"/>
    </ligand>
</feature>
<dbReference type="EMBL" id="CAHR02000097">
    <property type="protein sequence ID" value="CCG82721.1"/>
    <property type="molecule type" value="Genomic_DNA"/>
</dbReference>
<protein>
    <recommendedName>
        <fullName evidence="6">Ribosome-releasing factor 2, mitochondrial</fullName>
        <shortName evidence="6">RRF2mt</shortName>
    </recommendedName>
    <alternativeName>
        <fullName evidence="6">Elongation factor G 2, mitochondrial</fullName>
        <shortName evidence="6">EF-G2mt</shortName>
        <shortName evidence="6">mEF-G 2</shortName>
    </alternativeName>
</protein>
<dbReference type="CDD" id="cd01886">
    <property type="entry name" value="EF-G"/>
    <property type="match status" value="1"/>
</dbReference>
<dbReference type="GO" id="GO:0003746">
    <property type="term" value="F:translation elongation factor activity"/>
    <property type="evidence" value="ECO:0007669"/>
    <property type="project" value="UniProtKB-KW"/>
</dbReference>
<dbReference type="Pfam" id="PF00009">
    <property type="entry name" value="GTP_EFTU"/>
    <property type="match status" value="1"/>
</dbReference>
<dbReference type="CDD" id="cd03713">
    <property type="entry name" value="EFG_mtEFG_C"/>
    <property type="match status" value="1"/>
</dbReference>
<dbReference type="GO" id="GO:0005759">
    <property type="term" value="C:mitochondrial matrix"/>
    <property type="evidence" value="ECO:0007669"/>
    <property type="project" value="UniProtKB-ARBA"/>
</dbReference>
<name>R4XH58_TAPDE</name>
<comment type="function">
    <text evidence="5">Catalyzes the GTP-dependent ribosomal translocation step during translation elongation. During this step, the ribosome changes from the pre-translocational (PRE) to the post-translocational (POST) state as the newly formed A-site-bound peptidyl-tRNA and P-site-bound deacylated tRNA move to the P and E sites, respectively. Catalyzes the coordinated movement of the two tRNA molecules, the mRNA and conformational changes in the ribosome.</text>
</comment>
<evidence type="ECO:0000256" key="6">
    <source>
        <dbReference type="HAMAP-Rule" id="MF_03059"/>
    </source>
</evidence>
<reference evidence="8 9" key="1">
    <citation type="journal article" date="2013" name="MBio">
        <title>Genome sequencing of the plant pathogen Taphrina deformans, the causal agent of peach leaf curl.</title>
        <authorList>
            <person name="Cisse O.H."/>
            <person name="Almeida J.M.G.C.F."/>
            <person name="Fonseca A."/>
            <person name="Kumar A.A."/>
            <person name="Salojaervi J."/>
            <person name="Overmyer K."/>
            <person name="Hauser P.M."/>
            <person name="Pagni M."/>
        </authorList>
    </citation>
    <scope>NUCLEOTIDE SEQUENCE [LARGE SCALE GENOMIC DNA]</scope>
    <source>
        <strain evidence="9">PYCC 5710 / ATCC 11124 / CBS 356.35 / IMI 108563 / JCM 9778 / NBRC 8474</strain>
    </source>
</reference>
<dbReference type="InterPro" id="IPR014721">
    <property type="entry name" value="Ribsml_uS5_D2-typ_fold_subgr"/>
</dbReference>
<dbReference type="SUPFAM" id="SSF52540">
    <property type="entry name" value="P-loop containing nucleoside triphosphate hydrolases"/>
    <property type="match status" value="1"/>
</dbReference>
<keyword evidence="9" id="KW-1185">Reference proteome</keyword>
<keyword evidence="4 6" id="KW-0342">GTP-binding</keyword>
<feature type="binding site" evidence="6">
    <location>
        <begin position="162"/>
        <end position="165"/>
    </location>
    <ligand>
        <name>GTP</name>
        <dbReference type="ChEBI" id="CHEBI:37565"/>
    </ligand>
</feature>
<dbReference type="Gene3D" id="3.30.230.10">
    <property type="match status" value="1"/>
</dbReference>
<dbReference type="HAMAP" id="MF_03059">
    <property type="entry name" value="mEF_G_2"/>
    <property type="match status" value="1"/>
</dbReference>
<evidence type="ECO:0000256" key="2">
    <source>
        <dbReference type="ARBA" id="ARBA00022917"/>
    </source>
</evidence>
<dbReference type="InterPro" id="IPR035647">
    <property type="entry name" value="EFG_III/V"/>
</dbReference>